<comment type="similarity">
    <text evidence="1">Belongs to the FAD-dependent oxidoreductase family.</text>
</comment>
<keyword evidence="3" id="KW-0274">FAD</keyword>
<dbReference type="Pfam" id="PF07992">
    <property type="entry name" value="Pyr_redox_2"/>
    <property type="match status" value="1"/>
</dbReference>
<dbReference type="GO" id="GO:0050660">
    <property type="term" value="F:flavin adenine dinucleotide binding"/>
    <property type="evidence" value="ECO:0007669"/>
    <property type="project" value="TreeGrafter"/>
</dbReference>
<evidence type="ECO:0000256" key="4">
    <source>
        <dbReference type="ARBA" id="ARBA00023002"/>
    </source>
</evidence>
<dbReference type="SUPFAM" id="SSF51905">
    <property type="entry name" value="FAD/NAD(P)-binding domain"/>
    <property type="match status" value="1"/>
</dbReference>
<name>A0A6A5WG56_9PLEO</name>
<sequence>MAQNSSSSSERNIVILGGSYAGTSTAHVLLKHVISKLPDPSSYKVILVSAASQAICRPACPRALISDDTFPQEKLFVNLSTVFSQYSKEVFRLVHGKAIKVDHTERNVFISLDNHNTDTETISFHALIIATGASTPSPLLGLNHDETTLKSSWKIFREALRNARSITISGGGPAGIETAGELGEYLNGRAGWMTSKLENPKVPITVFTAGSNILPLLRPSLAKTAEDYLAQVGVTVIKDTRIVSVMPPGAGTEDVGAKATLTLSTGGNATIETDLYIPATGMLPNTSFMEAGLLARDGRIEVDTSTLRASKAGPRVYAVGDASTYARPAVHNILAAIPVLCANIKRDLLLAAGQGASAGNDREFKEDMREMQLVPIGKSKGVGAGMGYKLPSLLVWLVKGRDYWLWTTGGLWSGKQWAKES</sequence>
<evidence type="ECO:0000256" key="3">
    <source>
        <dbReference type="ARBA" id="ARBA00022827"/>
    </source>
</evidence>
<evidence type="ECO:0000259" key="5">
    <source>
        <dbReference type="Pfam" id="PF07992"/>
    </source>
</evidence>
<dbReference type="PANTHER" id="PTHR43735">
    <property type="entry name" value="APOPTOSIS-INDUCING FACTOR 1"/>
    <property type="match status" value="1"/>
</dbReference>
<dbReference type="PRINTS" id="PR00469">
    <property type="entry name" value="PNDRDTASEII"/>
</dbReference>
<dbReference type="PANTHER" id="PTHR43735:SF3">
    <property type="entry name" value="FERROPTOSIS SUPPRESSOR PROTEIN 1"/>
    <property type="match status" value="1"/>
</dbReference>
<reference evidence="6" key="1">
    <citation type="journal article" date="2020" name="Stud. Mycol.">
        <title>101 Dothideomycetes genomes: a test case for predicting lifestyles and emergence of pathogens.</title>
        <authorList>
            <person name="Haridas S."/>
            <person name="Albert R."/>
            <person name="Binder M."/>
            <person name="Bloem J."/>
            <person name="Labutti K."/>
            <person name="Salamov A."/>
            <person name="Andreopoulos B."/>
            <person name="Baker S."/>
            <person name="Barry K."/>
            <person name="Bills G."/>
            <person name="Bluhm B."/>
            <person name="Cannon C."/>
            <person name="Castanera R."/>
            <person name="Culley D."/>
            <person name="Daum C."/>
            <person name="Ezra D."/>
            <person name="Gonzalez J."/>
            <person name="Henrissat B."/>
            <person name="Kuo A."/>
            <person name="Liang C."/>
            <person name="Lipzen A."/>
            <person name="Lutzoni F."/>
            <person name="Magnuson J."/>
            <person name="Mondo S."/>
            <person name="Nolan M."/>
            <person name="Ohm R."/>
            <person name="Pangilinan J."/>
            <person name="Park H.-J."/>
            <person name="Ramirez L."/>
            <person name="Alfaro M."/>
            <person name="Sun H."/>
            <person name="Tritt A."/>
            <person name="Yoshinaga Y."/>
            <person name="Zwiers L.-H."/>
            <person name="Turgeon B."/>
            <person name="Goodwin S."/>
            <person name="Spatafora J."/>
            <person name="Crous P."/>
            <person name="Grigoriev I."/>
        </authorList>
    </citation>
    <scope>NUCLEOTIDE SEQUENCE</scope>
    <source>
        <strain evidence="6">CBS 123094</strain>
    </source>
</reference>
<evidence type="ECO:0000256" key="1">
    <source>
        <dbReference type="ARBA" id="ARBA00006442"/>
    </source>
</evidence>
<dbReference type="InterPro" id="IPR036188">
    <property type="entry name" value="FAD/NAD-bd_sf"/>
</dbReference>
<organism evidence="6 7">
    <name type="scientific">Amniculicola lignicola CBS 123094</name>
    <dbReference type="NCBI Taxonomy" id="1392246"/>
    <lineage>
        <taxon>Eukaryota</taxon>
        <taxon>Fungi</taxon>
        <taxon>Dikarya</taxon>
        <taxon>Ascomycota</taxon>
        <taxon>Pezizomycotina</taxon>
        <taxon>Dothideomycetes</taxon>
        <taxon>Pleosporomycetidae</taxon>
        <taxon>Pleosporales</taxon>
        <taxon>Amniculicolaceae</taxon>
        <taxon>Amniculicola</taxon>
    </lineage>
</organism>
<feature type="domain" description="FAD/NAD(P)-binding" evidence="5">
    <location>
        <begin position="12"/>
        <end position="323"/>
    </location>
</feature>
<dbReference type="OrthoDB" id="202203at2759"/>
<dbReference type="Proteomes" id="UP000799779">
    <property type="component" value="Unassembled WGS sequence"/>
</dbReference>
<proteinExistence type="inferred from homology"/>
<keyword evidence="4" id="KW-0560">Oxidoreductase</keyword>
<dbReference type="PRINTS" id="PR00368">
    <property type="entry name" value="FADPNR"/>
</dbReference>
<keyword evidence="7" id="KW-1185">Reference proteome</keyword>
<accession>A0A6A5WG56</accession>
<evidence type="ECO:0000313" key="6">
    <source>
        <dbReference type="EMBL" id="KAF1998165.1"/>
    </source>
</evidence>
<dbReference type="GO" id="GO:0005737">
    <property type="term" value="C:cytoplasm"/>
    <property type="evidence" value="ECO:0007669"/>
    <property type="project" value="TreeGrafter"/>
</dbReference>
<dbReference type="AlphaFoldDB" id="A0A6A5WG56"/>
<protein>
    <submittedName>
        <fullName evidence="6">FAD/NAD(P)-binding domain-containing protein</fullName>
    </submittedName>
</protein>
<gene>
    <name evidence="6" type="ORF">P154DRAFT_524267</name>
</gene>
<dbReference type="GO" id="GO:0004174">
    <property type="term" value="F:electron-transferring-flavoprotein dehydrogenase activity"/>
    <property type="evidence" value="ECO:0007669"/>
    <property type="project" value="TreeGrafter"/>
</dbReference>
<evidence type="ECO:0000313" key="7">
    <source>
        <dbReference type="Proteomes" id="UP000799779"/>
    </source>
</evidence>
<dbReference type="InterPro" id="IPR023753">
    <property type="entry name" value="FAD/NAD-binding_dom"/>
</dbReference>
<dbReference type="EMBL" id="ML977606">
    <property type="protein sequence ID" value="KAF1998165.1"/>
    <property type="molecule type" value="Genomic_DNA"/>
</dbReference>
<keyword evidence="2" id="KW-0285">Flavoprotein</keyword>
<dbReference type="Gene3D" id="3.50.50.100">
    <property type="match status" value="1"/>
</dbReference>
<evidence type="ECO:0000256" key="2">
    <source>
        <dbReference type="ARBA" id="ARBA00022630"/>
    </source>
</evidence>